<dbReference type="InterPro" id="IPR002355">
    <property type="entry name" value="Cu_oxidase_Cu_BS"/>
</dbReference>
<evidence type="ECO:0000256" key="6">
    <source>
        <dbReference type="ARBA" id="ARBA00023180"/>
    </source>
</evidence>
<keyword evidence="2" id="KW-0479">Metal-binding</keyword>
<keyword evidence="3" id="KW-0732">Signal</keyword>
<dbReference type="STRING" id="1330021.A0A367L0Z0"/>
<dbReference type="Gene3D" id="2.60.40.420">
    <property type="entry name" value="Cupredoxins - blue copper proteins"/>
    <property type="match status" value="3"/>
</dbReference>
<dbReference type="Proteomes" id="UP000253664">
    <property type="component" value="Unassembled WGS sequence"/>
</dbReference>
<proteinExistence type="inferred from homology"/>
<evidence type="ECO:0000256" key="1">
    <source>
        <dbReference type="ARBA" id="ARBA00010609"/>
    </source>
</evidence>
<keyword evidence="8" id="KW-0472">Membrane</keyword>
<keyword evidence="6" id="KW-0325">Glycoprotein</keyword>
<evidence type="ECO:0000313" key="12">
    <source>
        <dbReference type="EMBL" id="RCI07882.1"/>
    </source>
</evidence>
<dbReference type="GO" id="GO:0016491">
    <property type="term" value="F:oxidoreductase activity"/>
    <property type="evidence" value="ECO:0007669"/>
    <property type="project" value="UniProtKB-KW"/>
</dbReference>
<feature type="domain" description="Plastocyanin-like" evidence="11">
    <location>
        <begin position="104"/>
        <end position="214"/>
    </location>
</feature>
<comment type="caution">
    <text evidence="12">The sequence shown here is derived from an EMBL/GenBank/DDBJ whole genome shotgun (WGS) entry which is preliminary data.</text>
</comment>
<dbReference type="CDD" id="cd13886">
    <property type="entry name" value="CuRO_2_MCO_like_1"/>
    <property type="match status" value="1"/>
</dbReference>
<keyword evidence="13" id="KW-1185">Reference proteome</keyword>
<dbReference type="CDD" id="cd13857">
    <property type="entry name" value="CuRO_1_Diphenol_Ox"/>
    <property type="match status" value="1"/>
</dbReference>
<evidence type="ECO:0000256" key="2">
    <source>
        <dbReference type="ARBA" id="ARBA00022723"/>
    </source>
</evidence>
<dbReference type="Pfam" id="PF07731">
    <property type="entry name" value="Cu-oxidase_2"/>
    <property type="match status" value="1"/>
</dbReference>
<feature type="domain" description="Plastocyanin-like" evidence="9">
    <location>
        <begin position="228"/>
        <end position="371"/>
    </location>
</feature>
<dbReference type="PANTHER" id="PTHR11709">
    <property type="entry name" value="MULTI-COPPER OXIDASE"/>
    <property type="match status" value="1"/>
</dbReference>
<feature type="domain" description="Plastocyanin-like" evidence="10">
    <location>
        <begin position="484"/>
        <end position="618"/>
    </location>
</feature>
<evidence type="ECO:0000259" key="10">
    <source>
        <dbReference type="Pfam" id="PF07731"/>
    </source>
</evidence>
<dbReference type="InterPro" id="IPR011707">
    <property type="entry name" value="Cu-oxidase-like_N"/>
</dbReference>
<keyword evidence="8" id="KW-1133">Transmembrane helix</keyword>
<dbReference type="PANTHER" id="PTHR11709:SF414">
    <property type="entry name" value="ADR239WP"/>
    <property type="match status" value="1"/>
</dbReference>
<evidence type="ECO:0008006" key="14">
    <source>
        <dbReference type="Google" id="ProtNLM"/>
    </source>
</evidence>
<reference evidence="12 13" key="1">
    <citation type="journal article" date="2015" name="BMC Genomics">
        <title>Insights from the genome of Ophiocordyceps polyrhachis-furcata to pathogenicity and host specificity in insect fungi.</title>
        <authorList>
            <person name="Wichadakul D."/>
            <person name="Kobmoo N."/>
            <person name="Ingsriswang S."/>
            <person name="Tangphatsornruang S."/>
            <person name="Chantasingh D."/>
            <person name="Luangsa-ard J.J."/>
            <person name="Eurwilaichitr L."/>
        </authorList>
    </citation>
    <scope>NUCLEOTIDE SEQUENCE [LARGE SCALE GENOMIC DNA]</scope>
    <source>
        <strain evidence="12 13">BCC 54312</strain>
    </source>
</reference>
<dbReference type="InterPro" id="IPR001117">
    <property type="entry name" value="Cu-oxidase_2nd"/>
</dbReference>
<gene>
    <name evidence="12" type="ORF">L249_5876</name>
</gene>
<dbReference type="SUPFAM" id="SSF49503">
    <property type="entry name" value="Cupredoxins"/>
    <property type="match status" value="3"/>
</dbReference>
<comment type="similarity">
    <text evidence="1">Belongs to the multicopper oxidase family.</text>
</comment>
<evidence type="ECO:0000256" key="5">
    <source>
        <dbReference type="ARBA" id="ARBA00023008"/>
    </source>
</evidence>
<dbReference type="InterPro" id="IPR011706">
    <property type="entry name" value="Cu-oxidase_C"/>
</dbReference>
<accession>A0A367L0Z0</accession>
<name>A0A367L0Z0_9HYPO</name>
<dbReference type="PROSITE" id="PS00079">
    <property type="entry name" value="MULTICOPPER_OXIDASE1"/>
    <property type="match status" value="1"/>
</dbReference>
<sequence>MTPNLIHSQQRPIHHRPSPQGFALFFSLAITSALGLTVLFLSLPSTLHPPATGKQGITVIHDDVVPDAPRLRDESEYVLDPSSWPFDSPPVVREFRWTIVDADLNPDAVFRPMMLINNQFPGPLVECNEGDTLVIHVDNQASAATAIHFHGLFQNGSNFMDGTVGVTQCPIAPNSTFTYRFDVRRQSGTYWYHAHHAVQAADGLVGALIIHARDELAVQEDLQYETDRILMVQDHYHNSSSDLLRDYLKPGNENDEPVPDNALINGRGLRKCHDFPGWRCDDTNASRTVFRLAAGARHRLRVINVGTFAEFQMQIDEHPFYLTEVDGTDVQPEPFHRLNILPAQRYSIVLETNVTTADAFWFRARMVAHCFTTKNRRLQPELWAVVRYVRPDKMGATDDDDDDDDDPHSKEWPEAIEVICRDLNTSTLRPVKPVEPPPAEDFLVLRANFMTGAWRLSRGFFNDSSWRPNVTHPSLHRFLDGDDDDGTEAKKASSAPTINHAIFDPKSELVMQTTGIRTVDISINNFDDGAHPFHLHGHKLFVLAQSRTGYPPTRDQWPAHHHKPSSSSPPPLLRDTVTVEPYAWVIVRVVLDNPGLWALHCHNAWHAAAGMAMQLLARADVVRGWDVDPSRREMCRLPGVASGSVAESIKSLGLPPVRL</sequence>
<dbReference type="CDD" id="cd13910">
    <property type="entry name" value="CuRO_3_MCO_like_4"/>
    <property type="match status" value="1"/>
</dbReference>
<feature type="region of interest" description="Disordered" evidence="7">
    <location>
        <begin position="552"/>
        <end position="572"/>
    </location>
</feature>
<keyword evidence="8" id="KW-0812">Transmembrane</keyword>
<dbReference type="AlphaFoldDB" id="A0A367L0Z0"/>
<dbReference type="Pfam" id="PF00394">
    <property type="entry name" value="Cu-oxidase"/>
    <property type="match status" value="1"/>
</dbReference>
<protein>
    <recommendedName>
        <fullName evidence="14">Multicopper oxidase</fullName>
    </recommendedName>
</protein>
<dbReference type="InterPro" id="IPR033138">
    <property type="entry name" value="Cu_oxidase_CS"/>
</dbReference>
<dbReference type="GO" id="GO:0005507">
    <property type="term" value="F:copper ion binding"/>
    <property type="evidence" value="ECO:0007669"/>
    <property type="project" value="InterPro"/>
</dbReference>
<dbReference type="OrthoDB" id="10255118at2759"/>
<evidence type="ECO:0000259" key="9">
    <source>
        <dbReference type="Pfam" id="PF00394"/>
    </source>
</evidence>
<evidence type="ECO:0000256" key="8">
    <source>
        <dbReference type="SAM" id="Phobius"/>
    </source>
</evidence>
<organism evidence="12 13">
    <name type="scientific">Ophiocordyceps polyrhachis-furcata BCC 54312</name>
    <dbReference type="NCBI Taxonomy" id="1330021"/>
    <lineage>
        <taxon>Eukaryota</taxon>
        <taxon>Fungi</taxon>
        <taxon>Dikarya</taxon>
        <taxon>Ascomycota</taxon>
        <taxon>Pezizomycotina</taxon>
        <taxon>Sordariomycetes</taxon>
        <taxon>Hypocreomycetidae</taxon>
        <taxon>Hypocreales</taxon>
        <taxon>Ophiocordycipitaceae</taxon>
        <taxon>Ophiocordyceps</taxon>
    </lineage>
</organism>
<evidence type="ECO:0000256" key="3">
    <source>
        <dbReference type="ARBA" id="ARBA00022729"/>
    </source>
</evidence>
<evidence type="ECO:0000313" key="13">
    <source>
        <dbReference type="Proteomes" id="UP000253664"/>
    </source>
</evidence>
<evidence type="ECO:0000259" key="11">
    <source>
        <dbReference type="Pfam" id="PF07732"/>
    </source>
</evidence>
<keyword evidence="4" id="KW-0560">Oxidoreductase</keyword>
<dbReference type="EMBL" id="LKCN02000023">
    <property type="protein sequence ID" value="RCI07882.1"/>
    <property type="molecule type" value="Genomic_DNA"/>
</dbReference>
<evidence type="ECO:0000256" key="7">
    <source>
        <dbReference type="SAM" id="MobiDB-lite"/>
    </source>
</evidence>
<evidence type="ECO:0000256" key="4">
    <source>
        <dbReference type="ARBA" id="ARBA00023002"/>
    </source>
</evidence>
<dbReference type="Pfam" id="PF07732">
    <property type="entry name" value="Cu-oxidase_3"/>
    <property type="match status" value="1"/>
</dbReference>
<dbReference type="FunFam" id="2.60.40.420:FF:000071">
    <property type="entry name" value="Conidial pigment biosynthesis oxidase Abr1/brown 1"/>
    <property type="match status" value="1"/>
</dbReference>
<feature type="transmembrane region" description="Helical" evidence="8">
    <location>
        <begin position="21"/>
        <end position="43"/>
    </location>
</feature>
<dbReference type="InterPro" id="IPR008972">
    <property type="entry name" value="Cupredoxin"/>
</dbReference>
<dbReference type="InterPro" id="IPR045087">
    <property type="entry name" value="Cu-oxidase_fam"/>
</dbReference>
<dbReference type="PROSITE" id="PS00080">
    <property type="entry name" value="MULTICOPPER_OXIDASE2"/>
    <property type="match status" value="1"/>
</dbReference>
<keyword evidence="5" id="KW-0186">Copper</keyword>